<dbReference type="RefSeq" id="XP_001580871.1">
    <property type="nucleotide sequence ID" value="XM_001580821.1"/>
</dbReference>
<evidence type="ECO:0000313" key="1">
    <source>
        <dbReference type="EMBL" id="EAY19885.1"/>
    </source>
</evidence>
<organism evidence="1 2">
    <name type="scientific">Trichomonas vaginalis (strain ATCC PRA-98 / G3)</name>
    <dbReference type="NCBI Taxonomy" id="412133"/>
    <lineage>
        <taxon>Eukaryota</taxon>
        <taxon>Metamonada</taxon>
        <taxon>Parabasalia</taxon>
        <taxon>Trichomonadida</taxon>
        <taxon>Trichomonadidae</taxon>
        <taxon>Trichomonas</taxon>
    </lineage>
</organism>
<keyword evidence="2" id="KW-1185">Reference proteome</keyword>
<proteinExistence type="predicted"/>
<dbReference type="OrthoDB" id="10486635at2759"/>
<gene>
    <name evidence="1" type="ORF">TVAG_129930</name>
</gene>
<dbReference type="KEGG" id="tva:5465415"/>
<dbReference type="InParanoid" id="A2DI89"/>
<dbReference type="VEuPathDB" id="TrichDB:TVAG_129930"/>
<dbReference type="AlphaFoldDB" id="A2DI89"/>
<accession>A2DI89</accession>
<name>A2DI89_TRIV3</name>
<dbReference type="SMR" id="A2DI89"/>
<evidence type="ECO:0000313" key="2">
    <source>
        <dbReference type="Proteomes" id="UP000001542"/>
    </source>
</evidence>
<dbReference type="VEuPathDB" id="TrichDB:TVAGG3_0712220"/>
<dbReference type="Proteomes" id="UP000001542">
    <property type="component" value="Unassembled WGS sequence"/>
</dbReference>
<protein>
    <submittedName>
        <fullName evidence="1">Uncharacterized protein</fullName>
    </submittedName>
</protein>
<dbReference type="EMBL" id="DS113203">
    <property type="protein sequence ID" value="EAY19885.1"/>
    <property type="molecule type" value="Genomic_DNA"/>
</dbReference>
<sequence length="128" mass="14821">MDLSLVNRFNDVLESQDVDTLRAALQNLMVLFETQNRNYLELKQQVKNLKIKKPNMVVEQCEEISIDPEDNRPPSNDIIDDSYELLASIRRSRKVHNRTIAGVEKMLNTLCTNEENRTNQMASILNSE</sequence>
<reference evidence="1" key="1">
    <citation type="submission" date="2006-10" db="EMBL/GenBank/DDBJ databases">
        <authorList>
            <person name="Amadeo P."/>
            <person name="Zhao Q."/>
            <person name="Wortman J."/>
            <person name="Fraser-Liggett C."/>
            <person name="Carlton J."/>
        </authorList>
    </citation>
    <scope>NUCLEOTIDE SEQUENCE</scope>
    <source>
        <strain evidence="1">G3</strain>
    </source>
</reference>
<reference evidence="1" key="2">
    <citation type="journal article" date="2007" name="Science">
        <title>Draft genome sequence of the sexually transmitted pathogen Trichomonas vaginalis.</title>
        <authorList>
            <person name="Carlton J.M."/>
            <person name="Hirt R.P."/>
            <person name="Silva J.C."/>
            <person name="Delcher A.L."/>
            <person name="Schatz M."/>
            <person name="Zhao Q."/>
            <person name="Wortman J.R."/>
            <person name="Bidwell S.L."/>
            <person name="Alsmark U.C.M."/>
            <person name="Besteiro S."/>
            <person name="Sicheritz-Ponten T."/>
            <person name="Noel C.J."/>
            <person name="Dacks J.B."/>
            <person name="Foster P.G."/>
            <person name="Simillion C."/>
            <person name="Van de Peer Y."/>
            <person name="Miranda-Saavedra D."/>
            <person name="Barton G.J."/>
            <person name="Westrop G.D."/>
            <person name="Mueller S."/>
            <person name="Dessi D."/>
            <person name="Fiori P.L."/>
            <person name="Ren Q."/>
            <person name="Paulsen I."/>
            <person name="Zhang H."/>
            <person name="Bastida-Corcuera F.D."/>
            <person name="Simoes-Barbosa A."/>
            <person name="Brown M.T."/>
            <person name="Hayes R.D."/>
            <person name="Mukherjee M."/>
            <person name="Okumura C.Y."/>
            <person name="Schneider R."/>
            <person name="Smith A.J."/>
            <person name="Vanacova S."/>
            <person name="Villalvazo M."/>
            <person name="Haas B.J."/>
            <person name="Pertea M."/>
            <person name="Feldblyum T.V."/>
            <person name="Utterback T.R."/>
            <person name="Shu C.L."/>
            <person name="Osoegawa K."/>
            <person name="de Jong P.J."/>
            <person name="Hrdy I."/>
            <person name="Horvathova L."/>
            <person name="Zubacova Z."/>
            <person name="Dolezal P."/>
            <person name="Malik S.B."/>
            <person name="Logsdon J.M. Jr."/>
            <person name="Henze K."/>
            <person name="Gupta A."/>
            <person name="Wang C.C."/>
            <person name="Dunne R.L."/>
            <person name="Upcroft J.A."/>
            <person name="Upcroft P."/>
            <person name="White O."/>
            <person name="Salzberg S.L."/>
            <person name="Tang P."/>
            <person name="Chiu C.-H."/>
            <person name="Lee Y.-S."/>
            <person name="Embley T.M."/>
            <person name="Coombs G.H."/>
            <person name="Mottram J.C."/>
            <person name="Tachezy J."/>
            <person name="Fraser-Liggett C.M."/>
            <person name="Johnson P.J."/>
        </authorList>
    </citation>
    <scope>NUCLEOTIDE SEQUENCE [LARGE SCALE GENOMIC DNA]</scope>
    <source>
        <strain evidence="1">G3</strain>
    </source>
</reference>